<protein>
    <submittedName>
        <fullName evidence="1">Uncharacterized protein</fullName>
    </submittedName>
</protein>
<sequence length="73" mass="8200">MAFNFLCSTAMNVAGRFIGAPENADFCSYNGFMTQVFVIQTDYWVLSIAICTYLTLASHRKSAGWIQDHELIV</sequence>
<organism evidence="1 2">
    <name type="scientific">Colletotrichum sidae</name>
    <dbReference type="NCBI Taxonomy" id="1347389"/>
    <lineage>
        <taxon>Eukaryota</taxon>
        <taxon>Fungi</taxon>
        <taxon>Dikarya</taxon>
        <taxon>Ascomycota</taxon>
        <taxon>Pezizomycotina</taxon>
        <taxon>Sordariomycetes</taxon>
        <taxon>Hypocreomycetidae</taxon>
        <taxon>Glomerellales</taxon>
        <taxon>Glomerellaceae</taxon>
        <taxon>Colletotrichum</taxon>
        <taxon>Colletotrichum orbiculare species complex</taxon>
    </lineage>
</organism>
<evidence type="ECO:0000313" key="2">
    <source>
        <dbReference type="Proteomes" id="UP000295604"/>
    </source>
</evidence>
<reference evidence="1 2" key="1">
    <citation type="submission" date="2018-11" db="EMBL/GenBank/DDBJ databases">
        <title>Genome sequence and assembly of Colletotrichum sidae.</title>
        <authorList>
            <person name="Gan P."/>
            <person name="Shirasu K."/>
        </authorList>
    </citation>
    <scope>NUCLEOTIDE SEQUENCE [LARGE SCALE GENOMIC DNA]</scope>
    <source>
        <strain evidence="1 2">CBS 518.97</strain>
    </source>
</reference>
<comment type="caution">
    <text evidence="1">The sequence shown here is derived from an EMBL/GenBank/DDBJ whole genome shotgun (WGS) entry which is preliminary data.</text>
</comment>
<accession>A0A4R8TLF5</accession>
<proteinExistence type="predicted"/>
<dbReference type="Proteomes" id="UP000295604">
    <property type="component" value="Unassembled WGS sequence"/>
</dbReference>
<gene>
    <name evidence="1" type="ORF">C8034_v010520</name>
</gene>
<evidence type="ECO:0000313" key="1">
    <source>
        <dbReference type="EMBL" id="TEA18864.1"/>
    </source>
</evidence>
<keyword evidence="2" id="KW-1185">Reference proteome</keyword>
<name>A0A4R8TLF5_9PEZI</name>
<dbReference type="EMBL" id="QAPF01000058">
    <property type="protein sequence ID" value="TEA18864.1"/>
    <property type="molecule type" value="Genomic_DNA"/>
</dbReference>
<dbReference type="AlphaFoldDB" id="A0A4R8TLF5"/>